<keyword evidence="2" id="KW-1185">Reference proteome</keyword>
<comment type="caution">
    <text evidence="1">The sequence shown here is derived from an EMBL/GenBank/DDBJ whole genome shotgun (WGS) entry which is preliminary data.</text>
</comment>
<proteinExistence type="predicted"/>
<accession>A0ACB9S6W1</accession>
<dbReference type="EMBL" id="CM042881">
    <property type="protein sequence ID" value="KAI4386462.1"/>
    <property type="molecule type" value="Genomic_DNA"/>
</dbReference>
<sequence length="303" mass="34403">MGVVWRTGEIRTSQPRMANTRTRLLLWTLRTGTILGLQLRVQLMAVDSVDQSKMKMGDILRRLSQNGEAGWKSSLRKKAYVQQLENSRLRLVQLEQGVLVGSGHSADYGPSVMGNGAIVFDVEHARWLDKHWHLVDDLKSGLSTQMNDSELRIIVDDVMIHYDEVLKLKKVAMKADVFYVLSGMWKTPTERCFIWLGGFRSSELLNVMALLFASKGVHELLYLCFLSSFPFRQLEPLTEQQVMGICNLQQSSQQAEDALSQGMEALQQSLGCSFLQPLYFCRLRQCCRRHGSDGYCDEQACNS</sequence>
<reference evidence="2" key="1">
    <citation type="journal article" date="2023" name="Front. Plant Sci.">
        <title>Chromosomal-level genome assembly of Melastoma candidum provides insights into trichome evolution.</title>
        <authorList>
            <person name="Zhong Y."/>
            <person name="Wu W."/>
            <person name="Sun C."/>
            <person name="Zou P."/>
            <person name="Liu Y."/>
            <person name="Dai S."/>
            <person name="Zhou R."/>
        </authorList>
    </citation>
    <scope>NUCLEOTIDE SEQUENCE [LARGE SCALE GENOMIC DNA]</scope>
</reference>
<protein>
    <submittedName>
        <fullName evidence="1">Uncharacterized protein</fullName>
    </submittedName>
</protein>
<name>A0ACB9S6W1_9MYRT</name>
<dbReference type="Proteomes" id="UP001057402">
    <property type="component" value="Chromosome 2"/>
</dbReference>
<gene>
    <name evidence="1" type="ORF">MLD38_004393</name>
</gene>
<evidence type="ECO:0000313" key="2">
    <source>
        <dbReference type="Proteomes" id="UP001057402"/>
    </source>
</evidence>
<organism evidence="1 2">
    <name type="scientific">Melastoma candidum</name>
    <dbReference type="NCBI Taxonomy" id="119954"/>
    <lineage>
        <taxon>Eukaryota</taxon>
        <taxon>Viridiplantae</taxon>
        <taxon>Streptophyta</taxon>
        <taxon>Embryophyta</taxon>
        <taxon>Tracheophyta</taxon>
        <taxon>Spermatophyta</taxon>
        <taxon>Magnoliopsida</taxon>
        <taxon>eudicotyledons</taxon>
        <taxon>Gunneridae</taxon>
        <taxon>Pentapetalae</taxon>
        <taxon>rosids</taxon>
        <taxon>malvids</taxon>
        <taxon>Myrtales</taxon>
        <taxon>Melastomataceae</taxon>
        <taxon>Melastomatoideae</taxon>
        <taxon>Melastomateae</taxon>
        <taxon>Melastoma</taxon>
    </lineage>
</organism>
<evidence type="ECO:0000313" key="1">
    <source>
        <dbReference type="EMBL" id="KAI4386462.1"/>
    </source>
</evidence>